<reference evidence="6" key="1">
    <citation type="submission" date="2021-01" db="EMBL/GenBank/DDBJ databases">
        <authorList>
            <person name="Corre E."/>
            <person name="Pelletier E."/>
            <person name="Niang G."/>
            <person name="Scheremetjew M."/>
            <person name="Finn R."/>
            <person name="Kale V."/>
            <person name="Holt S."/>
            <person name="Cochrane G."/>
            <person name="Meng A."/>
            <person name="Brown T."/>
            <person name="Cohen L."/>
        </authorList>
    </citation>
    <scope>NUCLEOTIDE SEQUENCE</scope>
    <source>
        <strain evidence="6">Ms1</strain>
    </source>
</reference>
<dbReference type="Gene3D" id="3.20.20.100">
    <property type="entry name" value="NADP-dependent oxidoreductase domain"/>
    <property type="match status" value="1"/>
</dbReference>
<evidence type="ECO:0000256" key="3">
    <source>
        <dbReference type="PIRSR" id="PIRSR000097-3"/>
    </source>
</evidence>
<feature type="binding site" evidence="2">
    <location>
        <position position="151"/>
    </location>
    <ligand>
        <name>substrate</name>
    </ligand>
</feature>
<dbReference type="PRINTS" id="PR00069">
    <property type="entry name" value="ALDKETRDTASE"/>
</dbReference>
<evidence type="ECO:0000259" key="5">
    <source>
        <dbReference type="Pfam" id="PF00248"/>
    </source>
</evidence>
<dbReference type="InterPro" id="IPR036812">
    <property type="entry name" value="NAD(P)_OxRdtase_dom_sf"/>
</dbReference>
<gene>
    <name evidence="6" type="ORF">BSP0115_LOCUS10140</name>
</gene>
<name>A0A7S1CE49_9STRA</name>
<evidence type="ECO:0000256" key="4">
    <source>
        <dbReference type="SAM" id="SignalP"/>
    </source>
</evidence>
<dbReference type="CDD" id="cd19071">
    <property type="entry name" value="AKR_AKR1-5-like"/>
    <property type="match status" value="1"/>
</dbReference>
<dbReference type="AlphaFoldDB" id="A0A7S1CE49"/>
<dbReference type="SUPFAM" id="SSF51430">
    <property type="entry name" value="NAD(P)-linked oxidoreductase"/>
    <property type="match status" value="1"/>
</dbReference>
<organism evidence="6">
    <name type="scientific">Bicosoecida sp. CB-2014</name>
    <dbReference type="NCBI Taxonomy" id="1486930"/>
    <lineage>
        <taxon>Eukaryota</taxon>
        <taxon>Sar</taxon>
        <taxon>Stramenopiles</taxon>
        <taxon>Bigyra</taxon>
        <taxon>Opalozoa</taxon>
        <taxon>Bicosoecida</taxon>
    </lineage>
</organism>
<feature type="signal peptide" evidence="4">
    <location>
        <begin position="1"/>
        <end position="22"/>
    </location>
</feature>
<feature type="domain" description="NADP-dependent oxidoreductase" evidence="5">
    <location>
        <begin position="47"/>
        <end position="336"/>
    </location>
</feature>
<dbReference type="InterPro" id="IPR020471">
    <property type="entry name" value="AKR"/>
</dbReference>
<keyword evidence="4" id="KW-0732">Signal</keyword>
<dbReference type="PROSITE" id="PS51257">
    <property type="entry name" value="PROKAR_LIPOPROTEIN"/>
    <property type="match status" value="1"/>
</dbReference>
<protein>
    <recommendedName>
        <fullName evidence="5">NADP-dependent oxidoreductase domain-containing protein</fullName>
    </recommendedName>
</protein>
<accession>A0A7S1CE49</accession>
<dbReference type="EMBL" id="HBFS01015100">
    <property type="protein sequence ID" value="CAD8916879.1"/>
    <property type="molecule type" value="Transcribed_RNA"/>
</dbReference>
<dbReference type="Pfam" id="PF00248">
    <property type="entry name" value="Aldo_ket_red"/>
    <property type="match status" value="1"/>
</dbReference>
<dbReference type="PANTHER" id="PTHR11732">
    <property type="entry name" value="ALDO/KETO REDUCTASE"/>
    <property type="match status" value="1"/>
</dbReference>
<evidence type="ECO:0000256" key="1">
    <source>
        <dbReference type="PIRSR" id="PIRSR000097-1"/>
    </source>
</evidence>
<feature type="chain" id="PRO_5030790645" description="NADP-dependent oxidoreductase domain-containing protein" evidence="4">
    <location>
        <begin position="23"/>
        <end position="352"/>
    </location>
</feature>
<sequence>MRHPPTVVAALAAAACAACAAAAGVVPPFVELKNAAQPGVFMPVTGLGTGAYGMPNGTNGEYWDDAVGEKAVGEWLRMGGRRIDTSLKWYNDLAGVGRAVAAAVADGVVTRDEVFVTSKVDDPYGYNTTMQHWSELLETSGLDYVDLLLIHWPGPTYFLGHHHNVTYCHLHGPECRRGTWAALTEIFHSGKARAIGTANFEQRHLEDILTPGALVPAVNQLEFHPYWHEDVGTDSLKAFMDARNITYNGYAPLGAPDFMAWHPEKWPTLIPAQPAVATVAAAHGVTPAQVLQRWSLQRGVVINPRSRNTTHMAENLAVVSPGFELSDAEMAAIAAIPAPKQNKVCPDPHLVP</sequence>
<evidence type="ECO:0000256" key="2">
    <source>
        <dbReference type="PIRSR" id="PIRSR000097-2"/>
    </source>
</evidence>
<proteinExistence type="predicted"/>
<evidence type="ECO:0000313" key="6">
    <source>
        <dbReference type="EMBL" id="CAD8916879.1"/>
    </source>
</evidence>
<feature type="active site" description="Proton donor" evidence="1">
    <location>
        <position position="90"/>
    </location>
</feature>
<dbReference type="PIRSF" id="PIRSF000097">
    <property type="entry name" value="AKR"/>
    <property type="match status" value="1"/>
</dbReference>
<dbReference type="InterPro" id="IPR023210">
    <property type="entry name" value="NADP_OxRdtase_dom"/>
</dbReference>
<feature type="site" description="Lowers pKa of active site Tyr" evidence="3">
    <location>
        <position position="119"/>
    </location>
</feature>
<dbReference type="GO" id="GO:0016491">
    <property type="term" value="F:oxidoreductase activity"/>
    <property type="evidence" value="ECO:0007669"/>
    <property type="project" value="InterPro"/>
</dbReference>